<evidence type="ECO:0000313" key="3">
    <source>
        <dbReference type="EMBL" id="MEK8025461.1"/>
    </source>
</evidence>
<dbReference type="Proteomes" id="UP001368500">
    <property type="component" value="Unassembled WGS sequence"/>
</dbReference>
<evidence type="ECO:0000313" key="4">
    <source>
        <dbReference type="Proteomes" id="UP001368500"/>
    </source>
</evidence>
<feature type="region of interest" description="Disordered" evidence="1">
    <location>
        <begin position="1"/>
        <end position="25"/>
    </location>
</feature>
<dbReference type="InterPro" id="IPR030887">
    <property type="entry name" value="Beta-barrel_YaiO"/>
</dbReference>
<feature type="domain" description="YaiO beta-barrel" evidence="2">
    <location>
        <begin position="76"/>
        <end position="240"/>
    </location>
</feature>
<dbReference type="RefSeq" id="WP_341373236.1">
    <property type="nucleotide sequence ID" value="NZ_JBBUTF010000004.1"/>
</dbReference>
<evidence type="ECO:0000259" key="2">
    <source>
        <dbReference type="Pfam" id="PF19413"/>
    </source>
</evidence>
<dbReference type="NCBIfam" id="TIGR04390">
    <property type="entry name" value="OMP_YaiO_dom"/>
    <property type="match status" value="1"/>
</dbReference>
<organism evidence="3 4">
    <name type="scientific">Pseudaquabacterium rugosum</name>
    <dbReference type="NCBI Taxonomy" id="2984194"/>
    <lineage>
        <taxon>Bacteria</taxon>
        <taxon>Pseudomonadati</taxon>
        <taxon>Pseudomonadota</taxon>
        <taxon>Betaproteobacteria</taxon>
        <taxon>Burkholderiales</taxon>
        <taxon>Sphaerotilaceae</taxon>
        <taxon>Pseudaquabacterium</taxon>
    </lineage>
</organism>
<dbReference type="EMBL" id="JBBUTF010000004">
    <property type="protein sequence ID" value="MEK8025461.1"/>
    <property type="molecule type" value="Genomic_DNA"/>
</dbReference>
<feature type="compositionally biased region" description="Low complexity" evidence="1">
    <location>
        <begin position="1"/>
        <end position="21"/>
    </location>
</feature>
<gene>
    <name evidence="3" type="ORF">AACH11_05750</name>
</gene>
<keyword evidence="4" id="KW-1185">Reference proteome</keyword>
<accession>A0ABU9B6X2</accession>
<dbReference type="Pfam" id="PF19413">
    <property type="entry name" value="YaiO"/>
    <property type="match status" value="1"/>
</dbReference>
<name>A0ABU9B6X2_9BURK</name>
<proteinExistence type="predicted"/>
<sequence>MHAPVARPLPSRPLARPPARVQQGSPAGLRSVCAWPLAVVGALLAGQALVPRSAHAAGAGLQPKATTVDLLASGGRLSAGLGSTGAVSLRGVSRLDNGDLLRGELLRERKFGETGGIAGLGYTRQIHPDHALTATVSRGQGGLSWARMRGDLELASTWGPARNLVTRMAVYRARYDSQRSDTGLRLGLAVYMPGGLALEGGVTYNRSQPGSVGTAMPFVAATLGQEGDRIVSLRVAHGREGWQPIGEGLSVQDFTSTTVGLNWRQWLASDWGVLAQAEYYRNPTYHRTTLGAGLFGQW</sequence>
<reference evidence="3 4" key="1">
    <citation type="submission" date="2024-04" db="EMBL/GenBank/DDBJ databases">
        <title>Novel species of the genus Ideonella isolated from streams.</title>
        <authorList>
            <person name="Lu H."/>
        </authorList>
    </citation>
    <scope>NUCLEOTIDE SEQUENCE [LARGE SCALE GENOMIC DNA]</scope>
    <source>
        <strain evidence="3 4">BYS139W</strain>
    </source>
</reference>
<protein>
    <submittedName>
        <fullName evidence="3">YaiO family outer membrane beta-barrel protein</fullName>
    </submittedName>
</protein>
<comment type="caution">
    <text evidence="3">The sequence shown here is derived from an EMBL/GenBank/DDBJ whole genome shotgun (WGS) entry which is preliminary data.</text>
</comment>
<evidence type="ECO:0000256" key="1">
    <source>
        <dbReference type="SAM" id="MobiDB-lite"/>
    </source>
</evidence>